<keyword evidence="1" id="KW-0547">Nucleotide-binding</keyword>
<evidence type="ECO:0000259" key="3">
    <source>
        <dbReference type="PROSITE" id="PS51710"/>
    </source>
</evidence>
<dbReference type="GO" id="GO:0005525">
    <property type="term" value="F:GTP binding"/>
    <property type="evidence" value="ECO:0007669"/>
    <property type="project" value="InterPro"/>
</dbReference>
<evidence type="ECO:0000256" key="1">
    <source>
        <dbReference type="ARBA" id="ARBA00022741"/>
    </source>
</evidence>
<evidence type="ECO:0000313" key="4">
    <source>
        <dbReference type="EMBL" id="CAB3264560.1"/>
    </source>
</evidence>
<sequence length="557" mass="62222">MDYTEEQKQEFEALSAILMDDFVDLATTPMSCMITLSGIVTESNTTFHLKITLPDNYPDAIPYVDIPIRGHSHHNSLKVNLIQHLNDKAQENLGSPSLYTLVEEAKSWLAEHLHDYNTQQKNIIEVEQKQSIDETVKLEDGGQTESEGKWDFVIGLVGKPSAGKSTFFNAATKFPKAKVGIHPFTTIEPNFSQAFYSIPDPTNNRGIVSEPAYGKHHDGLRYIPVILKDVAGLVPGASDGKGRGNRFLNDLCDADVLIHVLDASGCTDECGEQTDAHNPSDDVTWLLGEVREWIYQNVQRKWEMIVKRPKRLMGMFTGYHCSPQLVQAAFARANLSTRNIEETLPTWSDDVLRRLVDSFVDVRFPMLLVLNKSDASSSHANIDRLACDFPTMPQIAVSAKVECLIQSYVSDSLIQHNWAAGKLESTGLPSDKFSSLEEQYKGIFERYGGTNVRQALNKAVSLRNPSYVFPVRDLTTLMSHDPVHKGQSSGVMKDCLVVKPGTTVKHLHTLMVHHYHLLSGNFVRAEALTPDGNSRILRKDDIIENNCVIKIMTTKKS</sequence>
<dbReference type="InterPro" id="IPR016135">
    <property type="entry name" value="UBQ-conjugating_enzyme/RWD"/>
</dbReference>
<dbReference type="InterPro" id="IPR006575">
    <property type="entry name" value="RWD_dom"/>
</dbReference>
<dbReference type="InterPro" id="IPR013646">
    <property type="entry name" value="YGR210-like_G4"/>
</dbReference>
<dbReference type="Gene3D" id="3.40.50.300">
    <property type="entry name" value="P-loop containing nucleotide triphosphate hydrolases"/>
    <property type="match status" value="1"/>
</dbReference>
<dbReference type="SUPFAM" id="SSF52540">
    <property type="entry name" value="P-loop containing nucleoside triphosphate hydrolases"/>
    <property type="match status" value="1"/>
</dbReference>
<dbReference type="GO" id="GO:0005737">
    <property type="term" value="C:cytoplasm"/>
    <property type="evidence" value="ECO:0007669"/>
    <property type="project" value="TreeGrafter"/>
</dbReference>
<dbReference type="CDD" id="cd23823">
    <property type="entry name" value="RWD_GCN2"/>
    <property type="match status" value="1"/>
</dbReference>
<dbReference type="Gene3D" id="3.10.20.30">
    <property type="match status" value="1"/>
</dbReference>
<dbReference type="SMART" id="SM00591">
    <property type="entry name" value="RWD"/>
    <property type="match status" value="1"/>
</dbReference>
<dbReference type="InterPro" id="IPR031167">
    <property type="entry name" value="G_OBG"/>
</dbReference>
<dbReference type="PRINTS" id="PR00326">
    <property type="entry name" value="GTP1OBG"/>
</dbReference>
<dbReference type="SUPFAM" id="SSF54495">
    <property type="entry name" value="UBC-like"/>
    <property type="match status" value="1"/>
</dbReference>
<dbReference type="Pfam" id="PF05773">
    <property type="entry name" value="RWD"/>
    <property type="match status" value="1"/>
</dbReference>
<dbReference type="PANTHER" id="PTHR23305:SF1">
    <property type="entry name" value="OBG-TYPE G DOMAIN-CONTAINING PROTEIN"/>
    <property type="match status" value="1"/>
</dbReference>
<dbReference type="GO" id="GO:0016887">
    <property type="term" value="F:ATP hydrolysis activity"/>
    <property type="evidence" value="ECO:0007669"/>
    <property type="project" value="TreeGrafter"/>
</dbReference>
<dbReference type="AlphaFoldDB" id="A0A6F9DNE7"/>
<dbReference type="Gene3D" id="1.10.8.470">
    <property type="match status" value="1"/>
</dbReference>
<reference evidence="4" key="1">
    <citation type="submission" date="2020-04" db="EMBL/GenBank/DDBJ databases">
        <authorList>
            <person name="Neveu A P."/>
        </authorList>
    </citation>
    <scope>NUCLEOTIDE SEQUENCE</scope>
    <source>
        <tissue evidence="4">Whole embryo</tissue>
    </source>
</reference>
<dbReference type="PROSITE" id="PS50908">
    <property type="entry name" value="RWD"/>
    <property type="match status" value="1"/>
</dbReference>
<dbReference type="Pfam" id="PF01926">
    <property type="entry name" value="MMR_HSR1"/>
    <property type="match status" value="1"/>
</dbReference>
<dbReference type="Pfam" id="PF08438">
    <property type="entry name" value="YGR210-like_G4"/>
    <property type="match status" value="1"/>
</dbReference>
<name>A0A6F9DNE7_9ASCI</name>
<gene>
    <name evidence="4" type="primary">Ola1-002</name>
</gene>
<dbReference type="Gene3D" id="3.10.110.10">
    <property type="entry name" value="Ubiquitin Conjugating Enzyme"/>
    <property type="match status" value="1"/>
</dbReference>
<accession>A0A6F9DNE7</accession>
<dbReference type="EMBL" id="LR788698">
    <property type="protein sequence ID" value="CAB3264560.1"/>
    <property type="molecule type" value="mRNA"/>
</dbReference>
<dbReference type="PANTHER" id="PTHR23305">
    <property type="entry name" value="OBG GTPASE FAMILY"/>
    <property type="match status" value="1"/>
</dbReference>
<dbReference type="InterPro" id="IPR027417">
    <property type="entry name" value="P-loop_NTPase"/>
</dbReference>
<organism evidence="4">
    <name type="scientific">Phallusia mammillata</name>
    <dbReference type="NCBI Taxonomy" id="59560"/>
    <lineage>
        <taxon>Eukaryota</taxon>
        <taxon>Metazoa</taxon>
        <taxon>Chordata</taxon>
        <taxon>Tunicata</taxon>
        <taxon>Ascidiacea</taxon>
        <taxon>Phlebobranchia</taxon>
        <taxon>Ascidiidae</taxon>
        <taxon>Phallusia</taxon>
    </lineage>
</organism>
<evidence type="ECO:0000259" key="2">
    <source>
        <dbReference type="PROSITE" id="PS50908"/>
    </source>
</evidence>
<proteinExistence type="evidence at transcript level"/>
<dbReference type="PROSITE" id="PS51710">
    <property type="entry name" value="G_OBG"/>
    <property type="match status" value="1"/>
</dbReference>
<protein>
    <submittedName>
        <fullName evidence="4">Obg-like ATPase 1</fullName>
    </submittedName>
</protein>
<feature type="domain" description="RWD" evidence="2">
    <location>
        <begin position="9"/>
        <end position="112"/>
    </location>
</feature>
<dbReference type="InterPro" id="IPR012675">
    <property type="entry name" value="Beta-grasp_dom_sf"/>
</dbReference>
<dbReference type="InterPro" id="IPR006073">
    <property type="entry name" value="GTP-bd"/>
</dbReference>
<feature type="domain" description="OBG-type G" evidence="3">
    <location>
        <begin position="152"/>
        <end position="374"/>
    </location>
</feature>